<keyword evidence="3" id="KW-1185">Reference proteome</keyword>
<evidence type="ECO:0000313" key="2">
    <source>
        <dbReference type="EMBL" id="URE27256.1"/>
    </source>
</evidence>
<name>A0A9E7H5Q9_9LILI</name>
<proteinExistence type="predicted"/>
<feature type="region of interest" description="Disordered" evidence="1">
    <location>
        <begin position="14"/>
        <end position="48"/>
    </location>
</feature>
<sequence>MDSIVLFPSIEFQTTKKTTSSPPPPCGCRVTATGKWNDSRGRKASVSS</sequence>
<dbReference type="EMBL" id="CP097510">
    <property type="protein sequence ID" value="URE27256.1"/>
    <property type="molecule type" value="Genomic_DNA"/>
</dbReference>
<organism evidence="2 3">
    <name type="scientific">Musa troglodytarum</name>
    <name type="common">fe'i banana</name>
    <dbReference type="NCBI Taxonomy" id="320322"/>
    <lineage>
        <taxon>Eukaryota</taxon>
        <taxon>Viridiplantae</taxon>
        <taxon>Streptophyta</taxon>
        <taxon>Embryophyta</taxon>
        <taxon>Tracheophyta</taxon>
        <taxon>Spermatophyta</taxon>
        <taxon>Magnoliopsida</taxon>
        <taxon>Liliopsida</taxon>
        <taxon>Zingiberales</taxon>
        <taxon>Musaceae</taxon>
        <taxon>Musa</taxon>
    </lineage>
</organism>
<dbReference type="Proteomes" id="UP001055439">
    <property type="component" value="Chromosome 8"/>
</dbReference>
<protein>
    <submittedName>
        <fullName evidence="2">Uncharacterized protein</fullName>
    </submittedName>
</protein>
<reference evidence="2" key="1">
    <citation type="submission" date="2022-05" db="EMBL/GenBank/DDBJ databases">
        <title>The Musa troglodytarum L. genome provides insights into the mechanism of non-climacteric behaviour and enrichment of carotenoids.</title>
        <authorList>
            <person name="Wang J."/>
        </authorList>
    </citation>
    <scope>NUCLEOTIDE SEQUENCE</scope>
    <source>
        <tissue evidence="2">Leaf</tissue>
    </source>
</reference>
<evidence type="ECO:0000256" key="1">
    <source>
        <dbReference type="SAM" id="MobiDB-lite"/>
    </source>
</evidence>
<evidence type="ECO:0000313" key="3">
    <source>
        <dbReference type="Proteomes" id="UP001055439"/>
    </source>
</evidence>
<gene>
    <name evidence="2" type="ORF">MUK42_35032</name>
</gene>
<accession>A0A9E7H5Q9</accession>
<dbReference type="AlphaFoldDB" id="A0A9E7H5Q9"/>